<comment type="caution">
    <text evidence="11">The sequence shown here is derived from an EMBL/GenBank/DDBJ whole genome shotgun (WGS) entry which is preliminary data.</text>
</comment>
<dbReference type="GO" id="GO:0005524">
    <property type="term" value="F:ATP binding"/>
    <property type="evidence" value="ECO:0007669"/>
    <property type="project" value="UniProtKB-KW"/>
</dbReference>
<evidence type="ECO:0000313" key="12">
    <source>
        <dbReference type="Proteomes" id="UP000221369"/>
    </source>
</evidence>
<keyword evidence="12" id="KW-1185">Reference proteome</keyword>
<evidence type="ECO:0000256" key="9">
    <source>
        <dbReference type="ARBA" id="ARBA00049985"/>
    </source>
</evidence>
<comment type="similarity">
    <text evidence="9">Belongs to the ABC transporter superfamily. Drug exporter-1 (DrugE1) (TC 3.A.1.105) family.</text>
</comment>
<dbReference type="GO" id="GO:0016887">
    <property type="term" value="F:ATP hydrolysis activity"/>
    <property type="evidence" value="ECO:0007669"/>
    <property type="project" value="InterPro"/>
</dbReference>
<dbReference type="AlphaFoldDB" id="A0A2A9DVW0"/>
<dbReference type="PANTHER" id="PTHR42711:SF19">
    <property type="entry name" value="DOXORUBICIN RESISTANCE ATP-BINDING PROTEIN DRRA"/>
    <property type="match status" value="1"/>
</dbReference>
<evidence type="ECO:0000256" key="7">
    <source>
        <dbReference type="ARBA" id="ARBA00023136"/>
    </source>
</evidence>
<evidence type="ECO:0000256" key="2">
    <source>
        <dbReference type="ARBA" id="ARBA00022448"/>
    </source>
</evidence>
<evidence type="ECO:0000256" key="6">
    <source>
        <dbReference type="ARBA" id="ARBA00022967"/>
    </source>
</evidence>
<evidence type="ECO:0000256" key="1">
    <source>
        <dbReference type="ARBA" id="ARBA00004413"/>
    </source>
</evidence>
<evidence type="ECO:0000259" key="10">
    <source>
        <dbReference type="PROSITE" id="PS50893"/>
    </source>
</evidence>
<evidence type="ECO:0000256" key="3">
    <source>
        <dbReference type="ARBA" id="ARBA00022475"/>
    </source>
</evidence>
<dbReference type="GO" id="GO:0043215">
    <property type="term" value="P:daunorubicin transport"/>
    <property type="evidence" value="ECO:0007669"/>
    <property type="project" value="InterPro"/>
</dbReference>
<keyword evidence="5 11" id="KW-0067">ATP-binding</keyword>
<dbReference type="InterPro" id="IPR017871">
    <property type="entry name" value="ABC_transporter-like_CS"/>
</dbReference>
<organism evidence="11 12">
    <name type="scientific">Paramicrobacterium agarici</name>
    <dbReference type="NCBI Taxonomy" id="630514"/>
    <lineage>
        <taxon>Bacteria</taxon>
        <taxon>Bacillati</taxon>
        <taxon>Actinomycetota</taxon>
        <taxon>Actinomycetes</taxon>
        <taxon>Micrococcales</taxon>
        <taxon>Microbacteriaceae</taxon>
        <taxon>Paramicrobacterium</taxon>
    </lineage>
</organism>
<keyword evidence="6" id="KW-1278">Translocase</keyword>
<dbReference type="InterPro" id="IPR050763">
    <property type="entry name" value="ABC_transporter_ATP-binding"/>
</dbReference>
<dbReference type="InterPro" id="IPR003593">
    <property type="entry name" value="AAA+_ATPase"/>
</dbReference>
<dbReference type="NCBIfam" id="TIGR01188">
    <property type="entry name" value="drrA"/>
    <property type="match status" value="1"/>
</dbReference>
<comment type="subcellular location">
    <subcellularLocation>
        <location evidence="1">Cell membrane</location>
        <topology evidence="1">Peripheral membrane protein</topology>
        <orientation evidence="1">Cytoplasmic side</orientation>
    </subcellularLocation>
</comment>
<dbReference type="SMART" id="SM00382">
    <property type="entry name" value="AAA"/>
    <property type="match status" value="1"/>
</dbReference>
<dbReference type="InterPro" id="IPR027417">
    <property type="entry name" value="P-loop_NTPase"/>
</dbReference>
<dbReference type="InterPro" id="IPR005894">
    <property type="entry name" value="DrrA"/>
</dbReference>
<name>A0A2A9DVW0_9MICO</name>
<keyword evidence="2" id="KW-0813">Transport</keyword>
<dbReference type="InterPro" id="IPR003439">
    <property type="entry name" value="ABC_transporter-like_ATP-bd"/>
</dbReference>
<dbReference type="RefSeq" id="WP_098409299.1">
    <property type="nucleotide sequence ID" value="NZ_PDJE01000001.1"/>
</dbReference>
<dbReference type="PANTHER" id="PTHR42711">
    <property type="entry name" value="ABC TRANSPORTER ATP-BINDING PROTEIN"/>
    <property type="match status" value="1"/>
</dbReference>
<dbReference type="EMBL" id="PDJE01000001">
    <property type="protein sequence ID" value="PFG30927.1"/>
    <property type="molecule type" value="Genomic_DNA"/>
</dbReference>
<dbReference type="Pfam" id="PF00005">
    <property type="entry name" value="ABC_tran"/>
    <property type="match status" value="1"/>
</dbReference>
<keyword evidence="7" id="KW-0472">Membrane</keyword>
<protein>
    <submittedName>
        <fullName evidence="11">ABC-2 type transport system ATP-binding protein/oleandomycin transport system ATP-binding protein</fullName>
    </submittedName>
</protein>
<feature type="domain" description="ABC transporter" evidence="10">
    <location>
        <begin position="5"/>
        <end position="235"/>
    </location>
</feature>
<dbReference type="Proteomes" id="UP000221369">
    <property type="component" value="Unassembled WGS sequence"/>
</dbReference>
<accession>A0A2A9DVW0</accession>
<evidence type="ECO:0000256" key="5">
    <source>
        <dbReference type="ARBA" id="ARBA00022840"/>
    </source>
</evidence>
<dbReference type="PROSITE" id="PS00211">
    <property type="entry name" value="ABC_TRANSPORTER_1"/>
    <property type="match status" value="1"/>
</dbReference>
<dbReference type="GO" id="GO:1900753">
    <property type="term" value="P:doxorubicin transport"/>
    <property type="evidence" value="ECO:0007669"/>
    <property type="project" value="InterPro"/>
</dbReference>
<gene>
    <name evidence="11" type="ORF">ATJ78_1872</name>
</gene>
<sequence>MNHSIDVRDLTKRFGDQIVLDGVDLRVSPGTIHAVLGPNGAGKTTLINILTTLIGPDSGSARVAGFDVATQASMVRNQISVTGQYAAVDEVLTARENLRMMSRLLGLSRAEARARTEELLERFALTGSAGKRVRTFSGGMRRRVDLAVSLICSPPILFLDEPTTGLDTRSRRALWDEVEQLRAEGVTVMLTTQYLDEADALADVISVLDKGKVVAAGTPAELKAQVGSDIIEVRGEHGELMHEMHTLGTPRDVVDVLSSQNIDNVGTVTIRRPTLDDVFLSVTGGSDAEPAHVFDREELAS</sequence>
<dbReference type="GO" id="GO:0046677">
    <property type="term" value="P:response to antibiotic"/>
    <property type="evidence" value="ECO:0007669"/>
    <property type="project" value="UniProtKB-KW"/>
</dbReference>
<reference evidence="11 12" key="1">
    <citation type="submission" date="2017-10" db="EMBL/GenBank/DDBJ databases">
        <title>Sequencing the genomes of 1000 actinobacteria strains.</title>
        <authorList>
            <person name="Klenk H.-P."/>
        </authorList>
    </citation>
    <scope>NUCLEOTIDE SEQUENCE [LARGE SCALE GENOMIC DNA]</scope>
    <source>
        <strain evidence="11 12">DSM 21798</strain>
    </source>
</reference>
<evidence type="ECO:0000256" key="4">
    <source>
        <dbReference type="ARBA" id="ARBA00022741"/>
    </source>
</evidence>
<keyword evidence="8" id="KW-0046">Antibiotic resistance</keyword>
<dbReference type="FunFam" id="3.40.50.300:FF:000589">
    <property type="entry name" value="ABC transporter, ATP-binding subunit"/>
    <property type="match status" value="1"/>
</dbReference>
<evidence type="ECO:0000256" key="8">
    <source>
        <dbReference type="ARBA" id="ARBA00023251"/>
    </source>
</evidence>
<dbReference type="GO" id="GO:0005886">
    <property type="term" value="C:plasma membrane"/>
    <property type="evidence" value="ECO:0007669"/>
    <property type="project" value="UniProtKB-SubCell"/>
</dbReference>
<proteinExistence type="inferred from homology"/>
<dbReference type="PROSITE" id="PS50893">
    <property type="entry name" value="ABC_TRANSPORTER_2"/>
    <property type="match status" value="1"/>
</dbReference>
<evidence type="ECO:0000313" key="11">
    <source>
        <dbReference type="EMBL" id="PFG30927.1"/>
    </source>
</evidence>
<keyword evidence="4" id="KW-0547">Nucleotide-binding</keyword>
<dbReference type="SUPFAM" id="SSF52540">
    <property type="entry name" value="P-loop containing nucleoside triphosphate hydrolases"/>
    <property type="match status" value="1"/>
</dbReference>
<dbReference type="Gene3D" id="3.40.50.300">
    <property type="entry name" value="P-loop containing nucleotide triphosphate hydrolases"/>
    <property type="match status" value="1"/>
</dbReference>
<keyword evidence="3" id="KW-1003">Cell membrane</keyword>